<organism evidence="7 8">
    <name type="scientific">Actinoplanes couchii</name>
    <dbReference type="NCBI Taxonomy" id="403638"/>
    <lineage>
        <taxon>Bacteria</taxon>
        <taxon>Bacillati</taxon>
        <taxon>Actinomycetota</taxon>
        <taxon>Actinomycetes</taxon>
        <taxon>Micromonosporales</taxon>
        <taxon>Micromonosporaceae</taxon>
        <taxon>Actinoplanes</taxon>
    </lineage>
</organism>
<dbReference type="InterPro" id="IPR016167">
    <property type="entry name" value="FAD-bd_PCMH_sub1"/>
</dbReference>
<proteinExistence type="inferred from homology"/>
<dbReference type="Pfam" id="PF01565">
    <property type="entry name" value="FAD_binding_4"/>
    <property type="match status" value="1"/>
</dbReference>
<dbReference type="SUPFAM" id="SSF56176">
    <property type="entry name" value="FAD-binding/transporter-associated domain-like"/>
    <property type="match status" value="1"/>
</dbReference>
<sequence>MVLSRRALLSAGLMSFVAPPAPKDADWRALADGLDGTVERPGDTGYDQARRLFSPRFDEIRPPAVVRCGSTADVVQAVTFANRLGLPIVPRGGGHSYVGASTTSSGLVVDVRPLRSVGVGAGTATVAGGATLLDVGAALAANGVTVPLGSCGSVGFSGFTCGGGIGRSTSAYGLASDNVTAAEVVTPDGRLRTVDAVREPELFWALRGGGGGRIGVVTSWQVRTRPAVPAGQFSLVYPWADAARVVSGWLARITVAPDEAWSACLLGSDRTGALSVRVNGAVLGGDAHAEVTALTRSIAREPISATMGREPSPEPPKARAVQLTGSDVFAHPLPEAGVAALLAILQRRSTAKRPGSAKLKRLTGAPARITPGSTAFPWHGAHTLLQWLVEPATADPATVADAYTWVDAGHHAMLPWSSGRYVNYLEPGPFDPSRYHGRNADRLQKIKPL</sequence>
<evidence type="ECO:0000313" key="7">
    <source>
        <dbReference type="EMBL" id="GID57491.1"/>
    </source>
</evidence>
<accession>A0ABQ3XG70</accession>
<dbReference type="Proteomes" id="UP000612282">
    <property type="component" value="Unassembled WGS sequence"/>
</dbReference>
<name>A0ABQ3XG70_9ACTN</name>
<dbReference type="InterPro" id="IPR006094">
    <property type="entry name" value="Oxid_FAD_bind_N"/>
</dbReference>
<keyword evidence="5" id="KW-0560">Oxidoreductase</keyword>
<evidence type="ECO:0000256" key="2">
    <source>
        <dbReference type="ARBA" id="ARBA00005466"/>
    </source>
</evidence>
<dbReference type="InterPro" id="IPR006093">
    <property type="entry name" value="Oxy_OxRdtase_FAD_BS"/>
</dbReference>
<comment type="similarity">
    <text evidence="2">Belongs to the oxygen-dependent FAD-linked oxidoreductase family.</text>
</comment>
<dbReference type="Gene3D" id="3.30.43.10">
    <property type="entry name" value="Uridine Diphospho-n-acetylenolpyruvylglucosamine Reductase, domain 2"/>
    <property type="match status" value="1"/>
</dbReference>
<evidence type="ECO:0000256" key="1">
    <source>
        <dbReference type="ARBA" id="ARBA00001974"/>
    </source>
</evidence>
<dbReference type="InterPro" id="IPR016169">
    <property type="entry name" value="FAD-bd_PCMH_sub2"/>
</dbReference>
<evidence type="ECO:0000259" key="6">
    <source>
        <dbReference type="PROSITE" id="PS51387"/>
    </source>
</evidence>
<dbReference type="Gene3D" id="3.40.462.20">
    <property type="match status" value="1"/>
</dbReference>
<comment type="caution">
    <text evidence="7">The sequence shown here is derived from an EMBL/GenBank/DDBJ whole genome shotgun (WGS) entry which is preliminary data.</text>
</comment>
<dbReference type="InterPro" id="IPR050416">
    <property type="entry name" value="FAD-linked_Oxidoreductase"/>
</dbReference>
<dbReference type="InterPro" id="IPR036318">
    <property type="entry name" value="FAD-bd_PCMH-like_sf"/>
</dbReference>
<evidence type="ECO:0000256" key="3">
    <source>
        <dbReference type="ARBA" id="ARBA00022630"/>
    </source>
</evidence>
<dbReference type="RefSeq" id="WP_203800360.1">
    <property type="nucleotide sequence ID" value="NZ_BAAAQE010000034.1"/>
</dbReference>
<keyword evidence="3" id="KW-0285">Flavoprotein</keyword>
<gene>
    <name evidence="7" type="ORF">Aco03nite_058950</name>
</gene>
<feature type="domain" description="FAD-binding PCMH-type" evidence="6">
    <location>
        <begin position="58"/>
        <end position="227"/>
    </location>
</feature>
<reference evidence="7 8" key="1">
    <citation type="submission" date="2021-01" db="EMBL/GenBank/DDBJ databases">
        <title>Whole genome shotgun sequence of Actinoplanes couchii NBRC 106145.</title>
        <authorList>
            <person name="Komaki H."/>
            <person name="Tamura T."/>
        </authorList>
    </citation>
    <scope>NUCLEOTIDE SEQUENCE [LARGE SCALE GENOMIC DNA]</scope>
    <source>
        <strain evidence="7 8">NBRC 106145</strain>
    </source>
</reference>
<evidence type="ECO:0000313" key="8">
    <source>
        <dbReference type="Proteomes" id="UP000612282"/>
    </source>
</evidence>
<protein>
    <recommendedName>
        <fullName evidence="6">FAD-binding PCMH-type domain-containing protein</fullName>
    </recommendedName>
</protein>
<comment type="cofactor">
    <cofactor evidence="1">
        <name>FAD</name>
        <dbReference type="ChEBI" id="CHEBI:57692"/>
    </cofactor>
</comment>
<dbReference type="PROSITE" id="PS51387">
    <property type="entry name" value="FAD_PCMH"/>
    <property type="match status" value="1"/>
</dbReference>
<keyword evidence="8" id="KW-1185">Reference proteome</keyword>
<evidence type="ECO:0000256" key="4">
    <source>
        <dbReference type="ARBA" id="ARBA00022827"/>
    </source>
</evidence>
<dbReference type="InterPro" id="IPR016166">
    <property type="entry name" value="FAD-bd_PCMH"/>
</dbReference>
<dbReference type="PANTHER" id="PTHR42973">
    <property type="entry name" value="BINDING OXIDOREDUCTASE, PUTATIVE (AFU_ORTHOLOGUE AFUA_1G17690)-RELATED"/>
    <property type="match status" value="1"/>
</dbReference>
<dbReference type="Gene3D" id="3.30.465.10">
    <property type="match status" value="1"/>
</dbReference>
<dbReference type="PANTHER" id="PTHR42973:SF39">
    <property type="entry name" value="FAD-BINDING PCMH-TYPE DOMAIN-CONTAINING PROTEIN"/>
    <property type="match status" value="1"/>
</dbReference>
<dbReference type="EMBL" id="BOMG01000073">
    <property type="protein sequence ID" value="GID57491.1"/>
    <property type="molecule type" value="Genomic_DNA"/>
</dbReference>
<dbReference type="PROSITE" id="PS00862">
    <property type="entry name" value="OX2_COVAL_FAD"/>
    <property type="match status" value="1"/>
</dbReference>
<keyword evidence="4" id="KW-0274">FAD</keyword>
<evidence type="ECO:0000256" key="5">
    <source>
        <dbReference type="ARBA" id="ARBA00023002"/>
    </source>
</evidence>